<comment type="caution">
    <text evidence="6">The sequence shown here is derived from an EMBL/GenBank/DDBJ whole genome shotgun (WGS) entry which is preliminary data.</text>
</comment>
<evidence type="ECO:0000259" key="3">
    <source>
        <dbReference type="Pfam" id="PF00394"/>
    </source>
</evidence>
<feature type="domain" description="Plastocyanin-like" evidence="3">
    <location>
        <begin position="769"/>
        <end position="905"/>
    </location>
</feature>
<dbReference type="InterPro" id="IPR008972">
    <property type="entry name" value="Cupredoxin"/>
</dbReference>
<dbReference type="Pfam" id="PF07731">
    <property type="entry name" value="Cu-oxidase_2"/>
    <property type="match status" value="2"/>
</dbReference>
<evidence type="ECO:0000313" key="7">
    <source>
        <dbReference type="Proteomes" id="UP001358586"/>
    </source>
</evidence>
<dbReference type="InterPro" id="IPR011707">
    <property type="entry name" value="Cu-oxidase-like_N"/>
</dbReference>
<dbReference type="InterPro" id="IPR011706">
    <property type="entry name" value="Cu-oxidase_C"/>
</dbReference>
<feature type="domain" description="Plastocyanin-like" evidence="5">
    <location>
        <begin position="115"/>
        <end position="228"/>
    </location>
</feature>
<comment type="similarity">
    <text evidence="1">Belongs to the multicopper oxidase family.</text>
</comment>
<evidence type="ECO:0000259" key="5">
    <source>
        <dbReference type="Pfam" id="PF07732"/>
    </source>
</evidence>
<organism evidence="6 7">
    <name type="scientific">Gossypium arboreum</name>
    <name type="common">Tree cotton</name>
    <name type="synonym">Gossypium nanking</name>
    <dbReference type="NCBI Taxonomy" id="29729"/>
    <lineage>
        <taxon>Eukaryota</taxon>
        <taxon>Viridiplantae</taxon>
        <taxon>Streptophyta</taxon>
        <taxon>Embryophyta</taxon>
        <taxon>Tracheophyta</taxon>
        <taxon>Spermatophyta</taxon>
        <taxon>Magnoliopsida</taxon>
        <taxon>eudicotyledons</taxon>
        <taxon>Gunneridae</taxon>
        <taxon>Pentapetalae</taxon>
        <taxon>rosids</taxon>
        <taxon>malvids</taxon>
        <taxon>Malvales</taxon>
        <taxon>Malvaceae</taxon>
        <taxon>Malvoideae</taxon>
        <taxon>Gossypium</taxon>
    </lineage>
</organism>
<dbReference type="Proteomes" id="UP001358586">
    <property type="component" value="Chromosome 11"/>
</dbReference>
<dbReference type="PANTHER" id="PTHR11709:SF115">
    <property type="entry name" value="OS07G0119400 PROTEIN"/>
    <property type="match status" value="1"/>
</dbReference>
<feature type="domain" description="Plastocyanin-like" evidence="3">
    <location>
        <begin position="241"/>
        <end position="375"/>
    </location>
</feature>
<evidence type="ECO:0000256" key="2">
    <source>
        <dbReference type="ARBA" id="ARBA00023180"/>
    </source>
</evidence>
<dbReference type="SUPFAM" id="SSF49503">
    <property type="entry name" value="Cupredoxins"/>
    <property type="match status" value="6"/>
</dbReference>
<name>A0ABR0N2L7_GOSAR</name>
<dbReference type="Pfam" id="PF07732">
    <property type="entry name" value="Cu-oxidase_3"/>
    <property type="match status" value="2"/>
</dbReference>
<feature type="domain" description="Plastocyanin-like" evidence="4">
    <location>
        <begin position="1013"/>
        <end position="1126"/>
    </location>
</feature>
<evidence type="ECO:0008006" key="8">
    <source>
        <dbReference type="Google" id="ProtNLM"/>
    </source>
</evidence>
<evidence type="ECO:0000256" key="1">
    <source>
        <dbReference type="ARBA" id="ARBA00010609"/>
    </source>
</evidence>
<gene>
    <name evidence="6" type="ORF">PVK06_039341</name>
</gene>
<keyword evidence="2" id="KW-0325">Glycoprotein</keyword>
<evidence type="ECO:0000313" key="6">
    <source>
        <dbReference type="EMBL" id="KAK5784803.1"/>
    </source>
</evidence>
<feature type="domain" description="Plastocyanin-like" evidence="4">
    <location>
        <begin position="457"/>
        <end position="593"/>
    </location>
</feature>
<protein>
    <recommendedName>
        <fullName evidence="8">L-ascorbate oxidase homolog</fullName>
    </recommendedName>
</protein>
<dbReference type="Pfam" id="PF00394">
    <property type="entry name" value="Cu-oxidase"/>
    <property type="match status" value="2"/>
</dbReference>
<dbReference type="PANTHER" id="PTHR11709">
    <property type="entry name" value="MULTI-COPPER OXIDASE"/>
    <property type="match status" value="1"/>
</dbReference>
<reference evidence="6 7" key="1">
    <citation type="submission" date="2023-03" db="EMBL/GenBank/DDBJ databases">
        <title>WGS of Gossypium arboreum.</title>
        <authorList>
            <person name="Yu D."/>
        </authorList>
    </citation>
    <scope>NUCLEOTIDE SEQUENCE [LARGE SCALE GENOMIC DNA]</scope>
    <source>
        <tissue evidence="6">Leaf</tissue>
    </source>
</reference>
<dbReference type="InterPro" id="IPR045087">
    <property type="entry name" value="Cu-oxidase_fam"/>
</dbReference>
<evidence type="ECO:0000259" key="4">
    <source>
        <dbReference type="Pfam" id="PF07731"/>
    </source>
</evidence>
<dbReference type="InterPro" id="IPR001117">
    <property type="entry name" value="Cu-oxidase_2nd"/>
</dbReference>
<sequence length="1147" mass="128162">MRGFLCFLMIERIDVSVEICAVPSPSPTSSHHRWLWPGGCGGGGVKCSSNPFANSSRDNSLFTFNCVLKIALLSFPGSPETDMGKPVMKLHLIIGVLAVSLVNAEDPYLYYTWTVTYGTRSILGFPQQVILINNQFPGPKLDVVTNNNIILNLINKLDQPFLLTWNGVKQRKNSWQDGVLGTNCPIPPNSNYTYKFQAKDQIGSYTYFPSTLMHRAAGGFGALNIYHRSVIPIPYANPDGDFTLLIGDWYKTSHKALQQTLDSGKSLPFPHGVLINGQTKTTFTGEQGKTYMFRISNVGLSTSLNFRIQGHSMKLVEVEGSHVIQNLYDSLDVHVGQSVTVLVTLNQPPKDYYIVASTRFTRTVLTATAVLHYANSQTPVSGPLPAAPAYKYHWSMQQARIYRWNLTSNAARPNPQGSFHYGKITPTKTIVLANSVSYINGKLRYAVNGVSYVNADTPLKLADYFNIPGIFSMNAVQGVPSGVAATVATSVMPTNLHDFLEVVFQNNENTMQSWHLDGYDFWVVGFGSGQWTPKKRRTYNLVDALTRHTTQVYPNSWTAILVSLDNQGMWNMRSASWERQYLGQQFYLRVWNPVRSLANEYDIPSNVLLCEATLLQFLLGIIVCSTLFFCTNAEDPYLFYTWEVTYGTRAPLGVPQQVILVNNQFPGPPIEAVTNNNIVVNVINHLDEPFLITWHGIMQRRTSWQDGVLGTNCPIPPHSNWTYKFQVKDQIGTFMYYPSTIMHRASGGFGAFNINQRSVISIPYPAFDEDVTLLVGDWYIKGHKALQKQLDSGLDLPLPDGLLINGGSNFTLTGQKGKTYKFRVTNVGISTSINFRIQGHPMTLVEVEGCHTLQEVYESIDIHAGQSIAVLVTLHGSVKDYFIVASTRFTKPILTTTGILRYQGSQTPPSLPLPVAPTYHVHWSMKHARTIRMNLTANAARPNPQGSFHYGAIKVVRTILLANEKVEINDKLRYAVNGISYVDPATPLKLADWFNIPGVFVLNGTKDAPPSGPPTLGASAFGLTLHDFVEIVFQNTEKTIQSWHLDGYNFFVAGYGGGNWTTDVRRRKRYNLVDAVSRNTVQVYPKSWTSILVSLDNKGMWNLRSQTWSKRYLGQEVYLRVWNDEKSLYTETDIPPNALFCGKAVQS</sequence>
<feature type="domain" description="Plastocyanin-like" evidence="5">
    <location>
        <begin position="644"/>
        <end position="757"/>
    </location>
</feature>
<dbReference type="Gene3D" id="2.60.40.420">
    <property type="entry name" value="Cupredoxins - blue copper proteins"/>
    <property type="match status" value="6"/>
</dbReference>
<proteinExistence type="inferred from homology"/>
<keyword evidence="7" id="KW-1185">Reference proteome</keyword>
<dbReference type="EMBL" id="JARKNE010000011">
    <property type="protein sequence ID" value="KAK5784803.1"/>
    <property type="molecule type" value="Genomic_DNA"/>
</dbReference>
<accession>A0ABR0N2L7</accession>